<proteinExistence type="predicted"/>
<dbReference type="PANTHER" id="PTHR46289:SF13">
    <property type="entry name" value="52 KDA REPRESSOR OF THE INHIBITOR OF THE PROTEIN KINASE-RELATED"/>
    <property type="match status" value="1"/>
</dbReference>
<dbReference type="Proteomes" id="UP000694402">
    <property type="component" value="Unassembled WGS sequence"/>
</dbReference>
<evidence type="ECO:0000256" key="6">
    <source>
        <dbReference type="SAM" id="MobiDB-lite"/>
    </source>
</evidence>
<feature type="region of interest" description="Disordered" evidence="6">
    <location>
        <begin position="113"/>
        <end position="179"/>
    </location>
</feature>
<protein>
    <recommendedName>
        <fullName evidence="7">THAP-type domain-containing protein</fullName>
    </recommendedName>
</protein>
<dbReference type="PANTHER" id="PTHR46289">
    <property type="entry name" value="52 KDA REPRESSOR OF THE INHIBITOR OF THE PROTEIN KINASE-LIKE PROTEIN-RELATED"/>
    <property type="match status" value="1"/>
</dbReference>
<keyword evidence="4 5" id="KW-0238">DNA-binding</keyword>
<dbReference type="Pfam" id="PF05485">
    <property type="entry name" value="THAP"/>
    <property type="match status" value="1"/>
</dbReference>
<dbReference type="GO" id="GO:0003677">
    <property type="term" value="F:DNA binding"/>
    <property type="evidence" value="ECO:0007669"/>
    <property type="project" value="UniProtKB-UniRule"/>
</dbReference>
<dbReference type="Ensembl" id="ENSOTST00005080201.2">
    <property type="protein sequence ID" value="ENSOTSP00005074040.2"/>
    <property type="gene ID" value="ENSOTSG00005034880.2"/>
</dbReference>
<dbReference type="SUPFAM" id="SSF57716">
    <property type="entry name" value="Glucocorticoid receptor-like (DNA-binding domain)"/>
    <property type="match status" value="1"/>
</dbReference>
<accession>A0A8C8I3T9</accession>
<evidence type="ECO:0000259" key="7">
    <source>
        <dbReference type="PROSITE" id="PS50950"/>
    </source>
</evidence>
<dbReference type="InterPro" id="IPR006612">
    <property type="entry name" value="THAP_Znf"/>
</dbReference>
<dbReference type="GO" id="GO:0008270">
    <property type="term" value="F:zinc ion binding"/>
    <property type="evidence" value="ECO:0007669"/>
    <property type="project" value="UniProtKB-KW"/>
</dbReference>
<evidence type="ECO:0000256" key="2">
    <source>
        <dbReference type="ARBA" id="ARBA00022771"/>
    </source>
</evidence>
<evidence type="ECO:0000256" key="4">
    <source>
        <dbReference type="ARBA" id="ARBA00023125"/>
    </source>
</evidence>
<feature type="domain" description="THAP-type" evidence="7">
    <location>
        <begin position="1"/>
        <end position="114"/>
    </location>
</feature>
<keyword evidence="2 5" id="KW-0863">Zinc-finger</keyword>
<reference evidence="8" key="1">
    <citation type="submission" date="2025-08" db="UniProtKB">
        <authorList>
            <consortium name="Ensembl"/>
        </authorList>
    </citation>
    <scope>IDENTIFICATION</scope>
</reference>
<reference evidence="8" key="2">
    <citation type="submission" date="2025-09" db="UniProtKB">
        <authorList>
            <consortium name="Ensembl"/>
        </authorList>
    </citation>
    <scope>IDENTIFICATION</scope>
</reference>
<evidence type="ECO:0000256" key="3">
    <source>
        <dbReference type="ARBA" id="ARBA00022833"/>
    </source>
</evidence>
<dbReference type="AlphaFoldDB" id="A0A8C8I3T9"/>
<dbReference type="SMART" id="SM00980">
    <property type="entry name" value="THAP"/>
    <property type="match status" value="1"/>
</dbReference>
<feature type="compositionally biased region" description="Basic and acidic residues" evidence="6">
    <location>
        <begin position="132"/>
        <end position="151"/>
    </location>
</feature>
<gene>
    <name evidence="8" type="primary">LOC112245084</name>
</gene>
<dbReference type="SMART" id="SM00692">
    <property type="entry name" value="DM3"/>
    <property type="match status" value="1"/>
</dbReference>
<keyword evidence="3" id="KW-0862">Zinc</keyword>
<evidence type="ECO:0000256" key="1">
    <source>
        <dbReference type="ARBA" id="ARBA00022723"/>
    </source>
</evidence>
<evidence type="ECO:0000313" key="8">
    <source>
        <dbReference type="Ensembl" id="ENSOTSP00005074040.2"/>
    </source>
</evidence>
<evidence type="ECO:0000313" key="9">
    <source>
        <dbReference type="Proteomes" id="UP000694402"/>
    </source>
</evidence>
<organism evidence="8 9">
    <name type="scientific">Oncorhynchus tshawytscha</name>
    <name type="common">Chinook salmon</name>
    <name type="synonym">Salmo tshawytscha</name>
    <dbReference type="NCBI Taxonomy" id="74940"/>
    <lineage>
        <taxon>Eukaryota</taxon>
        <taxon>Metazoa</taxon>
        <taxon>Chordata</taxon>
        <taxon>Craniata</taxon>
        <taxon>Vertebrata</taxon>
        <taxon>Euteleostomi</taxon>
        <taxon>Actinopterygii</taxon>
        <taxon>Neopterygii</taxon>
        <taxon>Teleostei</taxon>
        <taxon>Protacanthopterygii</taxon>
        <taxon>Salmoniformes</taxon>
        <taxon>Salmonidae</taxon>
        <taxon>Salmoninae</taxon>
        <taxon>Oncorhynchus</taxon>
    </lineage>
</organism>
<keyword evidence="9" id="KW-1185">Reference proteome</keyword>
<name>A0A8C8I3T9_ONCTS</name>
<keyword evidence="1" id="KW-0479">Metal-binding</keyword>
<dbReference type="PROSITE" id="PS50950">
    <property type="entry name" value="ZF_THAP"/>
    <property type="match status" value="1"/>
</dbReference>
<dbReference type="GeneTree" id="ENSGT00530000063516"/>
<evidence type="ECO:0000256" key="5">
    <source>
        <dbReference type="PROSITE-ProRule" id="PRU00309"/>
    </source>
</evidence>
<dbReference type="InterPro" id="IPR052958">
    <property type="entry name" value="IFN-induced_PKR_regulator"/>
</dbReference>
<sequence length="776" mass="88690">MSNFCAAPNCTTRSNESASPLFRFPSDTESLHVLVNGCSCQRGTRDYTIVVYGSHHRRCKQWVDNCHCKDLEDKTPDQLNRHYRLCVNHFEPSMICKASPYRTKLKDNATPTIFDLTSHPNNPQCRQRKRIKELSKAEAGQMKERKKDSADQSKTNINYAEGQDDPETNDTTQLTSKEKEHREYLKSLFEVIVVLGKQNIPLNRHTKEVQESKCLTPSNFKALLEYRMNAGGDDALRKRFEMSAMNAECCTFTQQMQMMEVCESCIREELLREVREVRFFSLVTDDVVEISGESHLPMFLRFLDQANCLREDFVGFLPFEGEDETLMERLLTEVTKKWGLNMDYCRGQAHFSSGVHSSKIKAIATKLTEMYPTAVYTPRSTCALNASLASGVALTGVQIVMSTFKKIESFFNEASSLQLELENAISIFYQGNEEKANDLKEACRTNWTVRHDAFEVAVDVLESLLLCMDSVHDNEDLRWSDQVTNDALEISEALADFEFVATLVVLKNTLSFTRAFGKNLQGPTMDVYFAANSLTAVLHSLNEVSDNIDVYHEFWFEEAVNLAAALEIPVKVPRLYLRKHHAESGTEIQPESYFKEHLTAPVVSHVINELNDLFSENHLNALRCLTLVPAVMGQLKFNTSEENNVEMYRNDLPNADTLPTELHCWRVKWKHRGKVTLPSTVHETLQLAEVKFFPNVLAFLRVLCNLPVLSLDVDGDASRKRFQMYLENTPDKHRSKSLAFLNIHYNARHDLDIMVDSYIKLYPENESHAQVCQPVD</sequence>